<keyword evidence="4" id="KW-0804">Transcription</keyword>
<dbReference type="Pfam" id="PF00392">
    <property type="entry name" value="GntR"/>
    <property type="match status" value="1"/>
</dbReference>
<dbReference type="EMBL" id="BAAAXZ010000085">
    <property type="protein sequence ID" value="GAA2926229.1"/>
    <property type="molecule type" value="Genomic_DNA"/>
</dbReference>
<dbReference type="InterPro" id="IPR036390">
    <property type="entry name" value="WH_DNA-bd_sf"/>
</dbReference>
<keyword evidence="8" id="KW-1185">Reference proteome</keyword>
<gene>
    <name evidence="7" type="ORF">GCM10020221_22730</name>
</gene>
<dbReference type="InterPro" id="IPR000524">
    <property type="entry name" value="Tscrpt_reg_HTH_GntR"/>
</dbReference>
<evidence type="ECO:0000256" key="2">
    <source>
        <dbReference type="ARBA" id="ARBA00023015"/>
    </source>
</evidence>
<dbReference type="SUPFAM" id="SSF46785">
    <property type="entry name" value="Winged helix' DNA-binding domain"/>
    <property type="match status" value="1"/>
</dbReference>
<accession>A0ABP6JB75</accession>
<evidence type="ECO:0000259" key="6">
    <source>
        <dbReference type="PROSITE" id="PS50949"/>
    </source>
</evidence>
<protein>
    <recommendedName>
        <fullName evidence="6">HTH gntR-type domain-containing protein</fullName>
    </recommendedName>
</protein>
<comment type="caution">
    <text evidence="7">The sequence shown here is derived from an EMBL/GenBank/DDBJ whole genome shotgun (WGS) entry which is preliminary data.</text>
</comment>
<dbReference type="Proteomes" id="UP001501102">
    <property type="component" value="Unassembled WGS sequence"/>
</dbReference>
<keyword evidence="5" id="KW-0175">Coiled coil</keyword>
<evidence type="ECO:0000256" key="5">
    <source>
        <dbReference type="SAM" id="Coils"/>
    </source>
</evidence>
<dbReference type="InterPro" id="IPR051446">
    <property type="entry name" value="HTH_trans_reg/aminotransferase"/>
</dbReference>
<dbReference type="PROSITE" id="PS50949">
    <property type="entry name" value="HTH_GNTR"/>
    <property type="match status" value="1"/>
</dbReference>
<reference evidence="8" key="1">
    <citation type="journal article" date="2019" name="Int. J. Syst. Evol. Microbiol.">
        <title>The Global Catalogue of Microorganisms (GCM) 10K type strain sequencing project: providing services to taxonomists for standard genome sequencing and annotation.</title>
        <authorList>
            <consortium name="The Broad Institute Genomics Platform"/>
            <consortium name="The Broad Institute Genome Sequencing Center for Infectious Disease"/>
            <person name="Wu L."/>
            <person name="Ma J."/>
        </authorList>
    </citation>
    <scope>NUCLEOTIDE SEQUENCE [LARGE SCALE GENOMIC DNA]</scope>
    <source>
        <strain evidence="8">JCM 4087</strain>
    </source>
</reference>
<name>A0ABP6JB75_STRTU</name>
<keyword evidence="3" id="KW-0238">DNA-binding</keyword>
<proteinExistence type="predicted"/>
<evidence type="ECO:0000256" key="3">
    <source>
        <dbReference type="ARBA" id="ARBA00023125"/>
    </source>
</evidence>
<dbReference type="PANTHER" id="PTHR46577:SF1">
    <property type="entry name" value="HTH-TYPE TRANSCRIPTIONAL REGULATORY PROTEIN GABR"/>
    <property type="match status" value="1"/>
</dbReference>
<organism evidence="7 8">
    <name type="scientific">Streptomyces thioluteus</name>
    <dbReference type="NCBI Taxonomy" id="66431"/>
    <lineage>
        <taxon>Bacteria</taxon>
        <taxon>Bacillati</taxon>
        <taxon>Actinomycetota</taxon>
        <taxon>Actinomycetes</taxon>
        <taxon>Kitasatosporales</taxon>
        <taxon>Streptomycetaceae</taxon>
        <taxon>Streptomyces</taxon>
    </lineage>
</organism>
<dbReference type="CDD" id="cd07377">
    <property type="entry name" value="WHTH_GntR"/>
    <property type="match status" value="1"/>
</dbReference>
<evidence type="ECO:0000256" key="4">
    <source>
        <dbReference type="ARBA" id="ARBA00023163"/>
    </source>
</evidence>
<sequence length="122" mass="13718">MTPADAEARRVNEKIADALRAEIATGRLKPGDKLPAVRDIAERFEVAAGTATKALQLLARSGYARAESTRGYFVTDRPEAHERRESSAEFELIRQEIESLRAHIACLEDRLQRLENSTQNRQ</sequence>
<dbReference type="PANTHER" id="PTHR46577">
    <property type="entry name" value="HTH-TYPE TRANSCRIPTIONAL REGULATORY PROTEIN GABR"/>
    <property type="match status" value="1"/>
</dbReference>
<dbReference type="InterPro" id="IPR036388">
    <property type="entry name" value="WH-like_DNA-bd_sf"/>
</dbReference>
<keyword evidence="2" id="KW-0805">Transcription regulation</keyword>
<evidence type="ECO:0000256" key="1">
    <source>
        <dbReference type="ARBA" id="ARBA00022898"/>
    </source>
</evidence>
<dbReference type="Gene3D" id="1.10.10.10">
    <property type="entry name" value="Winged helix-like DNA-binding domain superfamily/Winged helix DNA-binding domain"/>
    <property type="match status" value="1"/>
</dbReference>
<feature type="domain" description="HTH gntR-type" evidence="6">
    <location>
        <begin position="9"/>
        <end position="77"/>
    </location>
</feature>
<keyword evidence="1" id="KW-0663">Pyridoxal phosphate</keyword>
<evidence type="ECO:0000313" key="7">
    <source>
        <dbReference type="EMBL" id="GAA2926229.1"/>
    </source>
</evidence>
<dbReference type="SMART" id="SM00345">
    <property type="entry name" value="HTH_GNTR"/>
    <property type="match status" value="1"/>
</dbReference>
<evidence type="ECO:0000313" key="8">
    <source>
        <dbReference type="Proteomes" id="UP001501102"/>
    </source>
</evidence>
<feature type="coiled-coil region" evidence="5">
    <location>
        <begin position="90"/>
        <end position="117"/>
    </location>
</feature>